<feature type="domain" description="3-hydroxyacyl-CoA dehydrogenase NAD binding" evidence="5">
    <location>
        <begin position="34"/>
        <end position="210"/>
    </location>
</feature>
<evidence type="ECO:0000259" key="5">
    <source>
        <dbReference type="Pfam" id="PF02737"/>
    </source>
</evidence>
<feature type="region of interest" description="Disordered" evidence="3">
    <location>
        <begin position="1"/>
        <end position="26"/>
    </location>
</feature>
<dbReference type="Pfam" id="PF00725">
    <property type="entry name" value="3HCDH"/>
    <property type="match status" value="1"/>
</dbReference>
<dbReference type="PIRSF" id="PIRSF000105">
    <property type="entry name" value="HCDH"/>
    <property type="match status" value="1"/>
</dbReference>
<dbReference type="Pfam" id="PF02737">
    <property type="entry name" value="3HCDH_N"/>
    <property type="match status" value="1"/>
</dbReference>
<dbReference type="PANTHER" id="PTHR48075:SF5">
    <property type="entry name" value="3-HYDROXYBUTYRYL-COA DEHYDROGENASE"/>
    <property type="match status" value="1"/>
</dbReference>
<evidence type="ECO:0000313" key="7">
    <source>
        <dbReference type="Proteomes" id="UP000319619"/>
    </source>
</evidence>
<evidence type="ECO:0000256" key="1">
    <source>
        <dbReference type="ARBA" id="ARBA00023002"/>
    </source>
</evidence>
<keyword evidence="1" id="KW-0560">Oxidoreductase</keyword>
<name>A0A532V6A0_UNCL8</name>
<dbReference type="InterPro" id="IPR022694">
    <property type="entry name" value="3-OHacyl-CoA_DH"/>
</dbReference>
<dbReference type="SUPFAM" id="SSF48179">
    <property type="entry name" value="6-phosphogluconate dehydrogenase C-terminal domain-like"/>
    <property type="match status" value="1"/>
</dbReference>
<dbReference type="InterPro" id="IPR008927">
    <property type="entry name" value="6-PGluconate_DH-like_C_sf"/>
</dbReference>
<feature type="compositionally biased region" description="Acidic residues" evidence="3">
    <location>
        <begin position="16"/>
        <end position="26"/>
    </location>
</feature>
<dbReference type="Gene3D" id="1.10.1040.10">
    <property type="entry name" value="N-(1-d-carboxylethyl)-l-norvaline Dehydrogenase, domain 2"/>
    <property type="match status" value="1"/>
</dbReference>
<dbReference type="EMBL" id="NJBN01000001">
    <property type="protein sequence ID" value="TKJ42487.1"/>
    <property type="molecule type" value="Genomic_DNA"/>
</dbReference>
<dbReference type="InterPro" id="IPR036291">
    <property type="entry name" value="NAD(P)-bd_dom_sf"/>
</dbReference>
<dbReference type="InterPro" id="IPR006108">
    <property type="entry name" value="3HC_DH_C"/>
</dbReference>
<reference evidence="6 7" key="1">
    <citation type="submission" date="2017-06" db="EMBL/GenBank/DDBJ databases">
        <title>Novel microbial phyla capable of carbon fixation and sulfur reduction in deep-sea sediments.</title>
        <authorList>
            <person name="Huang J."/>
            <person name="Baker B."/>
            <person name="Wang Y."/>
        </authorList>
    </citation>
    <scope>NUCLEOTIDE SEQUENCE [LARGE SCALE GENOMIC DNA]</scope>
    <source>
        <strain evidence="6">B3_LCP</strain>
    </source>
</reference>
<dbReference type="InterPro" id="IPR006176">
    <property type="entry name" value="3-OHacyl-CoA_DH_NAD-bd"/>
</dbReference>
<feature type="site" description="Important for catalytic activity" evidence="2">
    <location>
        <position position="169"/>
    </location>
</feature>
<organism evidence="6 7">
    <name type="scientific">candidate division LCP-89 bacterium B3_LCP</name>
    <dbReference type="NCBI Taxonomy" id="2012998"/>
    <lineage>
        <taxon>Bacteria</taxon>
        <taxon>Pseudomonadati</taxon>
        <taxon>Bacteria division LCP-89</taxon>
    </lineage>
</organism>
<comment type="caution">
    <text evidence="6">The sequence shown here is derived from an EMBL/GenBank/DDBJ whole genome shotgun (WGS) entry which is preliminary data.</text>
</comment>
<dbReference type="AlphaFoldDB" id="A0A532V6A0"/>
<dbReference type="SUPFAM" id="SSF51735">
    <property type="entry name" value="NAD(P)-binding Rossmann-fold domains"/>
    <property type="match status" value="1"/>
</dbReference>
<evidence type="ECO:0000313" key="6">
    <source>
        <dbReference type="EMBL" id="TKJ42487.1"/>
    </source>
</evidence>
<dbReference type="GO" id="GO:0070403">
    <property type="term" value="F:NAD+ binding"/>
    <property type="evidence" value="ECO:0007669"/>
    <property type="project" value="InterPro"/>
</dbReference>
<dbReference type="Gene3D" id="3.40.50.720">
    <property type="entry name" value="NAD(P)-binding Rossmann-like Domain"/>
    <property type="match status" value="1"/>
</dbReference>
<gene>
    <name evidence="6" type="ORF">CEE37_02035</name>
</gene>
<evidence type="ECO:0000259" key="4">
    <source>
        <dbReference type="Pfam" id="PF00725"/>
    </source>
</evidence>
<dbReference type="Proteomes" id="UP000319619">
    <property type="component" value="Unassembled WGS sequence"/>
</dbReference>
<sequence length="324" mass="35999">MAAEEDLKSLLRQGIPEDDDSVSVEEDASTDVLHIGVLGAGTMGQGISEVASQAGIDVILIEKDDRSLQESLLGIEDHLDYEISRWSKTESDKKAILSRIHGTVDPTEAQNEPIVIEALPDNLELKKEIFASLDKICHEDTILITNTSTLSITEIAAVTGREDQVIGMHFLYPVSKTPVVEVVRGLKTSDDTFRRTFGFAQQLKKTPVEVFEYPGYVTTRIILPMLNEAMHVLMEGTASAGDIDTAIKLGYNMDHGPLALADQMGLDEVMIWMESLFHELGDLKYRPCPLLRKLVRAGHLGKKTHWGFFRYDKNGHIIPEEDAQ</sequence>
<dbReference type="FunFam" id="3.40.50.720:FF:000009">
    <property type="entry name" value="Fatty oxidation complex, alpha subunit"/>
    <property type="match status" value="1"/>
</dbReference>
<proteinExistence type="predicted"/>
<dbReference type="GO" id="GO:0016616">
    <property type="term" value="F:oxidoreductase activity, acting on the CH-OH group of donors, NAD or NADP as acceptor"/>
    <property type="evidence" value="ECO:0007669"/>
    <property type="project" value="InterPro"/>
</dbReference>
<protein>
    <submittedName>
        <fullName evidence="6">3-hydroxybutyryl-CoA dehydrogenase</fullName>
    </submittedName>
</protein>
<evidence type="ECO:0000256" key="3">
    <source>
        <dbReference type="SAM" id="MobiDB-lite"/>
    </source>
</evidence>
<dbReference type="InterPro" id="IPR013328">
    <property type="entry name" value="6PGD_dom2"/>
</dbReference>
<dbReference type="GO" id="GO:0006631">
    <property type="term" value="P:fatty acid metabolic process"/>
    <property type="evidence" value="ECO:0007669"/>
    <property type="project" value="InterPro"/>
</dbReference>
<evidence type="ECO:0000256" key="2">
    <source>
        <dbReference type="PIRSR" id="PIRSR000105-1"/>
    </source>
</evidence>
<accession>A0A532V6A0</accession>
<dbReference type="PANTHER" id="PTHR48075">
    <property type="entry name" value="3-HYDROXYACYL-COA DEHYDROGENASE FAMILY PROTEIN"/>
    <property type="match status" value="1"/>
</dbReference>
<feature type="domain" description="3-hydroxyacyl-CoA dehydrogenase C-terminal" evidence="4">
    <location>
        <begin position="215"/>
        <end position="311"/>
    </location>
</feature>